<evidence type="ECO:0000313" key="2">
    <source>
        <dbReference type="EMBL" id="WUP51160.1"/>
    </source>
</evidence>
<keyword evidence="1" id="KW-1133">Transmembrane helix</keyword>
<keyword evidence="1" id="KW-0472">Membrane</keyword>
<protein>
    <recommendedName>
        <fullName evidence="4">Alkaline shock response membrane anchor protein AmaP</fullName>
    </recommendedName>
</protein>
<keyword evidence="1" id="KW-0812">Transmembrane</keyword>
<feature type="transmembrane region" description="Helical" evidence="1">
    <location>
        <begin position="56"/>
        <end position="76"/>
    </location>
</feature>
<dbReference type="RefSeq" id="WP_328852537.1">
    <property type="nucleotide sequence ID" value="NZ_CP108084.1"/>
</dbReference>
<accession>A0ABZ1S9L2</accession>
<organism evidence="2 3">
    <name type="scientific">Micromonospora globbae</name>
    <dbReference type="NCBI Taxonomy" id="1894969"/>
    <lineage>
        <taxon>Bacteria</taxon>
        <taxon>Bacillati</taxon>
        <taxon>Actinomycetota</taxon>
        <taxon>Actinomycetes</taxon>
        <taxon>Micromonosporales</taxon>
        <taxon>Micromonosporaceae</taxon>
        <taxon>Micromonospora</taxon>
    </lineage>
</organism>
<dbReference type="Proteomes" id="UP001432190">
    <property type="component" value="Chromosome"/>
</dbReference>
<gene>
    <name evidence="2" type="ORF">OG994_06540</name>
</gene>
<sequence length="213" mass="22406">MSNAAHRVLWTALALLLVAAGGVALALNLGLLPGVEPGDVILGAGLRRAWRLAAPWSALAAAAAGLLAAAGGLWLLRRELRASRGAWHGTLARPGRRGRTRLAAAPLARALERDLTGDPRVRRARVVLTGDPPRPDLWVRVEIAADARTAGLREHVGTAIRRYADTAGCRPAHLDVTARLDAAPGPVHVAASGTIVPRETSWLRPGRRGSRGP</sequence>
<reference evidence="2" key="1">
    <citation type="submission" date="2022-10" db="EMBL/GenBank/DDBJ databases">
        <title>The complete genomes of actinobacterial strains from the NBC collection.</title>
        <authorList>
            <person name="Joergensen T.S."/>
            <person name="Alvarez Arevalo M."/>
            <person name="Sterndorff E.B."/>
            <person name="Faurdal D."/>
            <person name="Vuksanovic O."/>
            <person name="Mourched A.-S."/>
            <person name="Charusanti P."/>
            <person name="Shaw S."/>
            <person name="Blin K."/>
            <person name="Weber T."/>
        </authorList>
    </citation>
    <scope>NUCLEOTIDE SEQUENCE</scope>
    <source>
        <strain evidence="2">NBC_00256</strain>
    </source>
</reference>
<proteinExistence type="predicted"/>
<keyword evidence="3" id="KW-1185">Reference proteome</keyword>
<name>A0ABZ1S9L2_9ACTN</name>
<evidence type="ECO:0000313" key="3">
    <source>
        <dbReference type="Proteomes" id="UP001432190"/>
    </source>
</evidence>
<dbReference type="EMBL" id="CP108084">
    <property type="protein sequence ID" value="WUP51160.1"/>
    <property type="molecule type" value="Genomic_DNA"/>
</dbReference>
<evidence type="ECO:0000256" key="1">
    <source>
        <dbReference type="SAM" id="Phobius"/>
    </source>
</evidence>
<evidence type="ECO:0008006" key="4">
    <source>
        <dbReference type="Google" id="ProtNLM"/>
    </source>
</evidence>